<evidence type="ECO:0000313" key="2">
    <source>
        <dbReference type="Proteomes" id="UP000759131"/>
    </source>
</evidence>
<proteinExistence type="predicted"/>
<name>A0A7R9KSC0_9ACAR</name>
<dbReference type="EMBL" id="OC859030">
    <property type="protein sequence ID" value="CAD7627127.1"/>
    <property type="molecule type" value="Genomic_DNA"/>
</dbReference>
<keyword evidence="2" id="KW-1185">Reference proteome</keyword>
<gene>
    <name evidence="1" type="ORF">OSB1V03_LOCUS7557</name>
</gene>
<sequence>MTNYHGGETLILNRLFSQIAKWGDSESDLGSSYQANNHFTNAQIASSWFPSNTFTAKQNVQYRPPPKNDNSVSGVDRAMKWLYMVG</sequence>
<evidence type="ECO:0000313" key="1">
    <source>
        <dbReference type="EMBL" id="CAD7627127.1"/>
    </source>
</evidence>
<dbReference type="EMBL" id="CAJPIZ010004455">
    <property type="protein sequence ID" value="CAG2107557.1"/>
    <property type="molecule type" value="Genomic_DNA"/>
</dbReference>
<accession>A0A7R9KSC0</accession>
<dbReference type="AlphaFoldDB" id="A0A7R9KSC0"/>
<organism evidence="1">
    <name type="scientific">Medioppia subpectinata</name>
    <dbReference type="NCBI Taxonomy" id="1979941"/>
    <lineage>
        <taxon>Eukaryota</taxon>
        <taxon>Metazoa</taxon>
        <taxon>Ecdysozoa</taxon>
        <taxon>Arthropoda</taxon>
        <taxon>Chelicerata</taxon>
        <taxon>Arachnida</taxon>
        <taxon>Acari</taxon>
        <taxon>Acariformes</taxon>
        <taxon>Sarcoptiformes</taxon>
        <taxon>Oribatida</taxon>
        <taxon>Brachypylina</taxon>
        <taxon>Oppioidea</taxon>
        <taxon>Oppiidae</taxon>
        <taxon>Medioppia</taxon>
    </lineage>
</organism>
<reference evidence="1" key="1">
    <citation type="submission" date="2020-11" db="EMBL/GenBank/DDBJ databases">
        <authorList>
            <person name="Tran Van P."/>
        </authorList>
    </citation>
    <scope>NUCLEOTIDE SEQUENCE</scope>
</reference>
<protein>
    <submittedName>
        <fullName evidence="1">Uncharacterized protein</fullName>
    </submittedName>
</protein>
<dbReference type="Proteomes" id="UP000759131">
    <property type="component" value="Unassembled WGS sequence"/>
</dbReference>